<dbReference type="Proteomes" id="UP000501534">
    <property type="component" value="Chromosome"/>
</dbReference>
<sequence length="254" mass="28225">MIPTLALSLGLYVSIVAWGAWRLRRFLRAHPVIATPADLVAYRALAASNMIGALVLMALVAVIVAWFALYVLSDGPGFAFFLTVAGVVLSVTSALFKPLENRARYIDCMNAELYAEQQHIADVWFRRVWPNFDGPRKPLPDAAARMAHWLTVEHDASGIHLRAWPPGNAPWTQAIAWTEIRRVCLRTVGPLGSDEFHLHTSLRAAPFVVPTEAGGAEETWGVILERRLFPAERAIEMMSSPEEKTQCWPEEVTA</sequence>
<keyword evidence="3" id="KW-1185">Reference proteome</keyword>
<evidence type="ECO:0000313" key="2">
    <source>
        <dbReference type="EMBL" id="QJR11790.1"/>
    </source>
</evidence>
<protein>
    <submittedName>
        <fullName evidence="2">Uncharacterized protein</fullName>
    </submittedName>
</protein>
<evidence type="ECO:0000313" key="3">
    <source>
        <dbReference type="Proteomes" id="UP000501534"/>
    </source>
</evidence>
<feature type="transmembrane region" description="Helical" evidence="1">
    <location>
        <begin position="78"/>
        <end position="96"/>
    </location>
</feature>
<dbReference type="EMBL" id="CP053069">
    <property type="protein sequence ID" value="QJR11790.1"/>
    <property type="molecule type" value="Genomic_DNA"/>
</dbReference>
<accession>A0A6M4GWZ2</accession>
<gene>
    <name evidence="2" type="ORF">DSM104443_02873</name>
</gene>
<dbReference type="RefSeq" id="WP_171093416.1">
    <property type="nucleotide sequence ID" value="NZ_CP053069.1"/>
</dbReference>
<keyword evidence="1" id="KW-1133">Transmembrane helix</keyword>
<evidence type="ECO:0000256" key="1">
    <source>
        <dbReference type="SAM" id="Phobius"/>
    </source>
</evidence>
<organism evidence="2 3">
    <name type="scientific">Usitatibacter rugosus</name>
    <dbReference type="NCBI Taxonomy" id="2732067"/>
    <lineage>
        <taxon>Bacteria</taxon>
        <taxon>Pseudomonadati</taxon>
        <taxon>Pseudomonadota</taxon>
        <taxon>Betaproteobacteria</taxon>
        <taxon>Nitrosomonadales</taxon>
        <taxon>Usitatibacteraceae</taxon>
        <taxon>Usitatibacter</taxon>
    </lineage>
</organism>
<dbReference type="AlphaFoldDB" id="A0A6M4GWZ2"/>
<feature type="transmembrane region" description="Helical" evidence="1">
    <location>
        <begin position="44"/>
        <end position="72"/>
    </location>
</feature>
<reference evidence="2 3" key="1">
    <citation type="submission" date="2020-04" db="EMBL/GenBank/DDBJ databases">
        <title>Usitatibacter rugosus gen. nov., sp. nov. and Usitatibacter palustris sp. nov., novel members of Usitatibacteraceae fam. nov. within the order Nitrosomonadales isolated from soil.</title>
        <authorList>
            <person name="Huber K.J."/>
            <person name="Neumann-Schaal M."/>
            <person name="Geppert A."/>
            <person name="Luckner M."/>
            <person name="Wanner G."/>
            <person name="Overmann J."/>
        </authorList>
    </citation>
    <scope>NUCLEOTIDE SEQUENCE [LARGE SCALE GENOMIC DNA]</scope>
    <source>
        <strain evidence="2 3">0125_3</strain>
    </source>
</reference>
<feature type="transmembrane region" description="Helical" evidence="1">
    <location>
        <begin position="6"/>
        <end position="23"/>
    </location>
</feature>
<keyword evidence="1" id="KW-0812">Transmembrane</keyword>
<name>A0A6M4GWZ2_9PROT</name>
<dbReference type="KEGG" id="uru:DSM104443_02873"/>
<proteinExistence type="predicted"/>
<keyword evidence="1" id="KW-0472">Membrane</keyword>